<feature type="non-terminal residue" evidence="2">
    <location>
        <position position="155"/>
    </location>
</feature>
<feature type="non-terminal residue" evidence="2">
    <location>
        <position position="1"/>
    </location>
</feature>
<dbReference type="Proteomes" id="UP000236333">
    <property type="component" value="Unassembled WGS sequence"/>
</dbReference>
<keyword evidence="2" id="KW-0808">Transferase</keyword>
<keyword evidence="3" id="KW-1185">Reference proteome</keyword>
<dbReference type="PANTHER" id="PTHR48011">
    <property type="entry name" value="CCR4-NOT TRANSCRIPTIONAL COMPLEX SUBUNIT CAF120-RELATED"/>
    <property type="match status" value="1"/>
</dbReference>
<dbReference type="PROSITE" id="PS00108">
    <property type="entry name" value="PROTEIN_KINASE_ST"/>
    <property type="match status" value="1"/>
</dbReference>
<evidence type="ECO:0000313" key="3">
    <source>
        <dbReference type="Proteomes" id="UP000236333"/>
    </source>
</evidence>
<dbReference type="GO" id="GO:0004672">
    <property type="term" value="F:protein kinase activity"/>
    <property type="evidence" value="ECO:0007669"/>
    <property type="project" value="InterPro"/>
</dbReference>
<dbReference type="GO" id="GO:0005524">
    <property type="term" value="F:ATP binding"/>
    <property type="evidence" value="ECO:0007669"/>
    <property type="project" value="InterPro"/>
</dbReference>
<dbReference type="PROSITE" id="PS50011">
    <property type="entry name" value="PROTEIN_KINASE_DOM"/>
    <property type="match status" value="1"/>
</dbReference>
<feature type="domain" description="Protein kinase" evidence="1">
    <location>
        <begin position="1"/>
        <end position="155"/>
    </location>
</feature>
<comment type="caution">
    <text evidence="2">The sequence shown here is derived from an EMBL/GenBank/DDBJ whole genome shotgun (WGS) entry which is preliminary data.</text>
</comment>
<dbReference type="SUPFAM" id="SSF56112">
    <property type="entry name" value="Protein kinase-like (PK-like)"/>
    <property type="match status" value="1"/>
</dbReference>
<reference evidence="2 3" key="1">
    <citation type="journal article" date="2017" name="Mol. Biol. Evol.">
        <title>The 4-celled Tetrabaena socialis nuclear genome reveals the essential components for genetic control of cell number at the origin of multicellularity in the volvocine lineage.</title>
        <authorList>
            <person name="Featherston J."/>
            <person name="Arakaki Y."/>
            <person name="Hanschen E.R."/>
            <person name="Ferris P.J."/>
            <person name="Michod R.E."/>
            <person name="Olson B.J.S.C."/>
            <person name="Nozaki H."/>
            <person name="Durand P.M."/>
        </authorList>
    </citation>
    <scope>NUCLEOTIDE SEQUENCE [LARGE SCALE GENOMIC DNA]</scope>
    <source>
        <strain evidence="2 3">NIES-571</strain>
    </source>
</reference>
<sequence length="155" mass="16053">TLKHAVDSGCFKLRAPTSSAPAAAGLAGSPAAPASATALPYGPGGAAELNMTWLLTSLLEVAAGLRHLHEQRLVHCDVKPSNVLLRSCASDARGWTCKLSDFGCVRLLTDLDPASGRPVFQALSPVGSLSYMAPESMSKDVALDASIDIYAMGVM</sequence>
<dbReference type="PANTHER" id="PTHR48011:SF4">
    <property type="entry name" value="MITOGEN-ACTIVATED PROTEIN KINASE KINASE KINASE 19"/>
    <property type="match status" value="1"/>
</dbReference>
<dbReference type="InterPro" id="IPR052751">
    <property type="entry name" value="Plant_MAPKKK"/>
</dbReference>
<dbReference type="AlphaFoldDB" id="A0A2J7XRR0"/>
<evidence type="ECO:0000313" key="2">
    <source>
        <dbReference type="EMBL" id="PNG78450.1"/>
    </source>
</evidence>
<name>A0A2J7XRR0_9CHLO</name>
<accession>A0A2J7XRR0</accession>
<dbReference type="EMBL" id="PGGS01005168">
    <property type="protein sequence ID" value="PNG78450.1"/>
    <property type="molecule type" value="Genomic_DNA"/>
</dbReference>
<dbReference type="Gene3D" id="1.10.510.10">
    <property type="entry name" value="Transferase(Phosphotransferase) domain 1"/>
    <property type="match status" value="1"/>
</dbReference>
<keyword evidence="2" id="KW-0418">Kinase</keyword>
<dbReference type="InterPro" id="IPR000719">
    <property type="entry name" value="Prot_kinase_dom"/>
</dbReference>
<dbReference type="Pfam" id="PF00069">
    <property type="entry name" value="Pkinase"/>
    <property type="match status" value="1"/>
</dbReference>
<dbReference type="InterPro" id="IPR011009">
    <property type="entry name" value="Kinase-like_dom_sf"/>
</dbReference>
<proteinExistence type="predicted"/>
<dbReference type="GO" id="GO:0007165">
    <property type="term" value="P:signal transduction"/>
    <property type="evidence" value="ECO:0007669"/>
    <property type="project" value="TreeGrafter"/>
</dbReference>
<protein>
    <submittedName>
        <fullName evidence="2">Serine/threonine-protein kinase dkf-2</fullName>
    </submittedName>
</protein>
<gene>
    <name evidence="2" type="ORF">TSOC_015366</name>
</gene>
<dbReference type="InterPro" id="IPR008271">
    <property type="entry name" value="Ser/Thr_kinase_AS"/>
</dbReference>
<evidence type="ECO:0000259" key="1">
    <source>
        <dbReference type="PROSITE" id="PS50011"/>
    </source>
</evidence>
<organism evidence="2 3">
    <name type="scientific">Tetrabaena socialis</name>
    <dbReference type="NCBI Taxonomy" id="47790"/>
    <lineage>
        <taxon>Eukaryota</taxon>
        <taxon>Viridiplantae</taxon>
        <taxon>Chlorophyta</taxon>
        <taxon>core chlorophytes</taxon>
        <taxon>Chlorophyceae</taxon>
        <taxon>CS clade</taxon>
        <taxon>Chlamydomonadales</taxon>
        <taxon>Tetrabaenaceae</taxon>
        <taxon>Tetrabaena</taxon>
    </lineage>
</organism>
<dbReference type="OrthoDB" id="4062651at2759"/>